<comment type="similarity">
    <text evidence="2 9">Belongs to the uroporphyrinogen-III synthase family.</text>
</comment>
<evidence type="ECO:0000256" key="8">
    <source>
        <dbReference type="ARBA" id="ARBA00048617"/>
    </source>
</evidence>
<evidence type="ECO:0000313" key="11">
    <source>
        <dbReference type="EMBL" id="KAA5613177.1"/>
    </source>
</evidence>
<dbReference type="InterPro" id="IPR039793">
    <property type="entry name" value="UROS/Hem4"/>
</dbReference>
<evidence type="ECO:0000259" key="10">
    <source>
        <dbReference type="Pfam" id="PF02602"/>
    </source>
</evidence>
<dbReference type="InterPro" id="IPR003754">
    <property type="entry name" value="4pyrrol_synth_uPrphyn_synth"/>
</dbReference>
<dbReference type="Pfam" id="PF02602">
    <property type="entry name" value="HEM4"/>
    <property type="match status" value="1"/>
</dbReference>
<organism evidence="11 12">
    <name type="scientific">Rhodovastum atsumiense</name>
    <dbReference type="NCBI Taxonomy" id="504468"/>
    <lineage>
        <taxon>Bacteria</taxon>
        <taxon>Pseudomonadati</taxon>
        <taxon>Pseudomonadota</taxon>
        <taxon>Alphaproteobacteria</taxon>
        <taxon>Acetobacterales</taxon>
        <taxon>Acetobacteraceae</taxon>
        <taxon>Rhodovastum</taxon>
    </lineage>
</organism>
<evidence type="ECO:0000256" key="5">
    <source>
        <dbReference type="ARBA" id="ARBA00023244"/>
    </source>
</evidence>
<evidence type="ECO:0000256" key="1">
    <source>
        <dbReference type="ARBA" id="ARBA00004772"/>
    </source>
</evidence>
<dbReference type="GO" id="GO:0006780">
    <property type="term" value="P:uroporphyrinogen III biosynthetic process"/>
    <property type="evidence" value="ECO:0007669"/>
    <property type="project" value="UniProtKB-UniRule"/>
</dbReference>
<evidence type="ECO:0000256" key="7">
    <source>
        <dbReference type="ARBA" id="ARBA00040167"/>
    </source>
</evidence>
<keyword evidence="12" id="KW-1185">Reference proteome</keyword>
<comment type="caution">
    <text evidence="11">The sequence shown here is derived from an EMBL/GenBank/DDBJ whole genome shotgun (WGS) entry which is preliminary data.</text>
</comment>
<dbReference type="Proteomes" id="UP000325255">
    <property type="component" value="Unassembled WGS sequence"/>
</dbReference>
<evidence type="ECO:0000256" key="2">
    <source>
        <dbReference type="ARBA" id="ARBA00008133"/>
    </source>
</evidence>
<dbReference type="GO" id="GO:0004852">
    <property type="term" value="F:uroporphyrinogen-III synthase activity"/>
    <property type="evidence" value="ECO:0007669"/>
    <property type="project" value="UniProtKB-UniRule"/>
</dbReference>
<accession>A0A5M6IZC3</accession>
<comment type="function">
    <text evidence="6 9">Catalyzes cyclization of the linear tetrapyrrole, hydroxymethylbilane, to the macrocyclic uroporphyrinogen III.</text>
</comment>
<dbReference type="PANTHER" id="PTHR38042">
    <property type="entry name" value="UROPORPHYRINOGEN-III SYNTHASE, CHLOROPLASTIC"/>
    <property type="match status" value="1"/>
</dbReference>
<name>A0A5M6IZC3_9PROT</name>
<evidence type="ECO:0000256" key="6">
    <source>
        <dbReference type="ARBA" id="ARBA00037589"/>
    </source>
</evidence>
<evidence type="ECO:0000313" key="12">
    <source>
        <dbReference type="Proteomes" id="UP000325255"/>
    </source>
</evidence>
<dbReference type="OrthoDB" id="7163809at2"/>
<evidence type="ECO:0000256" key="9">
    <source>
        <dbReference type="RuleBase" id="RU366031"/>
    </source>
</evidence>
<dbReference type="Gene3D" id="3.40.50.10090">
    <property type="match status" value="2"/>
</dbReference>
<evidence type="ECO:0000256" key="4">
    <source>
        <dbReference type="ARBA" id="ARBA00023239"/>
    </source>
</evidence>
<sequence>MTAASVSPQLNGERALVLVTRPQPGATETARRLAAMGYESVVAPVIEVTALPARLPRPEKLQAVLVTSGNALPALTGHTALPLLAVGDATAAKARAIGFTNVQSAGRDAEALAALVARNCDPAGLPLLVASQRGQARPLTRALRAAGFTVVHRHVYAVQPVTALPEPVRAAFTEGRLGAVLFFSPATARTFVTLAAGLPSAAFARVESLAISKTAAAALASLPWQRIRVASAPNQDQLLGLLS</sequence>
<comment type="pathway">
    <text evidence="1 9">Porphyrin-containing compound metabolism; protoporphyrin-IX biosynthesis; coproporphyrinogen-III from 5-aminolevulinate: step 3/4.</text>
</comment>
<dbReference type="SUPFAM" id="SSF69618">
    <property type="entry name" value="HemD-like"/>
    <property type="match status" value="1"/>
</dbReference>
<keyword evidence="5 9" id="KW-0627">Porphyrin biosynthesis</keyword>
<dbReference type="RefSeq" id="WP_150039660.1">
    <property type="nucleotide sequence ID" value="NZ_OW485601.1"/>
</dbReference>
<dbReference type="PANTHER" id="PTHR38042:SF1">
    <property type="entry name" value="UROPORPHYRINOGEN-III SYNTHASE, CHLOROPLASTIC"/>
    <property type="match status" value="1"/>
</dbReference>
<dbReference type="InterPro" id="IPR036108">
    <property type="entry name" value="4pyrrol_syn_uPrphyn_synt_sf"/>
</dbReference>
<dbReference type="CDD" id="cd06578">
    <property type="entry name" value="HemD"/>
    <property type="match status" value="1"/>
</dbReference>
<reference evidence="11 12" key="1">
    <citation type="submission" date="2019-09" db="EMBL/GenBank/DDBJ databases">
        <title>Genome sequence of Rhodovastum atsumiense, a diverse member of the Acetobacteraceae family of non-sulfur purple photosynthetic bacteria.</title>
        <authorList>
            <person name="Meyer T."/>
            <person name="Kyndt J."/>
        </authorList>
    </citation>
    <scope>NUCLEOTIDE SEQUENCE [LARGE SCALE GENOMIC DNA]</scope>
    <source>
        <strain evidence="11 12">DSM 21279</strain>
    </source>
</reference>
<evidence type="ECO:0000256" key="3">
    <source>
        <dbReference type="ARBA" id="ARBA00013109"/>
    </source>
</evidence>
<dbReference type="AlphaFoldDB" id="A0A5M6IZC3"/>
<dbReference type="GO" id="GO:0006782">
    <property type="term" value="P:protoporphyrinogen IX biosynthetic process"/>
    <property type="evidence" value="ECO:0007669"/>
    <property type="project" value="UniProtKB-UniRule"/>
</dbReference>
<gene>
    <name evidence="11" type="ORF">F1189_05640</name>
</gene>
<proteinExistence type="inferred from homology"/>
<comment type="catalytic activity">
    <reaction evidence="8 9">
        <text>hydroxymethylbilane = uroporphyrinogen III + H2O</text>
        <dbReference type="Rhea" id="RHEA:18965"/>
        <dbReference type="ChEBI" id="CHEBI:15377"/>
        <dbReference type="ChEBI" id="CHEBI:57308"/>
        <dbReference type="ChEBI" id="CHEBI:57845"/>
        <dbReference type="EC" id="4.2.1.75"/>
    </reaction>
</comment>
<feature type="domain" description="Tetrapyrrole biosynthesis uroporphyrinogen III synthase" evidence="10">
    <location>
        <begin position="28"/>
        <end position="239"/>
    </location>
</feature>
<protein>
    <recommendedName>
        <fullName evidence="7 9">Uroporphyrinogen-III synthase</fullName>
        <ecNumber evidence="3 9">4.2.1.75</ecNumber>
    </recommendedName>
</protein>
<dbReference type="EMBL" id="VWPK01000007">
    <property type="protein sequence ID" value="KAA5613177.1"/>
    <property type="molecule type" value="Genomic_DNA"/>
</dbReference>
<dbReference type="EC" id="4.2.1.75" evidence="3 9"/>
<keyword evidence="4 9" id="KW-0456">Lyase</keyword>